<gene>
    <name evidence="2" type="ORF">LCGC14_2605850</name>
</gene>
<sequence>MIEYRDHITRQMLRDEPDTLFVFGDNMQRRGLGGQAFAMRGEPNAVGIPTKIFPSMDLKH</sequence>
<feature type="non-terminal residue" evidence="2">
    <location>
        <position position="60"/>
    </location>
</feature>
<comment type="caution">
    <text evidence="2">The sequence shown here is derived from an EMBL/GenBank/DDBJ whole genome shotgun (WGS) entry which is preliminary data.</text>
</comment>
<reference evidence="2" key="1">
    <citation type="journal article" date="2015" name="Nature">
        <title>Complex archaea that bridge the gap between prokaryotes and eukaryotes.</title>
        <authorList>
            <person name="Spang A."/>
            <person name="Saw J.H."/>
            <person name="Jorgensen S.L."/>
            <person name="Zaremba-Niedzwiedzka K."/>
            <person name="Martijn J."/>
            <person name="Lind A.E."/>
            <person name="van Eijk R."/>
            <person name="Schleper C."/>
            <person name="Guy L."/>
            <person name="Ettema T.J."/>
        </authorList>
    </citation>
    <scope>NUCLEOTIDE SEQUENCE</scope>
</reference>
<evidence type="ECO:0000313" key="2">
    <source>
        <dbReference type="EMBL" id="KKL05458.1"/>
    </source>
</evidence>
<dbReference type="AlphaFoldDB" id="A0A0F9D035"/>
<organism evidence="2">
    <name type="scientific">marine sediment metagenome</name>
    <dbReference type="NCBI Taxonomy" id="412755"/>
    <lineage>
        <taxon>unclassified sequences</taxon>
        <taxon>metagenomes</taxon>
        <taxon>ecological metagenomes</taxon>
    </lineage>
</organism>
<dbReference type="Pfam" id="PF25176">
    <property type="entry name" value="DUF7831"/>
    <property type="match status" value="1"/>
</dbReference>
<dbReference type="EMBL" id="LAZR01044108">
    <property type="protein sequence ID" value="KKL05458.1"/>
    <property type="molecule type" value="Genomic_DNA"/>
</dbReference>
<dbReference type="InterPro" id="IPR057153">
    <property type="entry name" value="DUF7831"/>
</dbReference>
<evidence type="ECO:0000259" key="1">
    <source>
        <dbReference type="Pfam" id="PF25176"/>
    </source>
</evidence>
<feature type="domain" description="DUF7831" evidence="1">
    <location>
        <begin position="2"/>
        <end position="57"/>
    </location>
</feature>
<accession>A0A0F9D035</accession>
<protein>
    <recommendedName>
        <fullName evidence="1">DUF7831 domain-containing protein</fullName>
    </recommendedName>
</protein>
<name>A0A0F9D035_9ZZZZ</name>
<proteinExistence type="predicted"/>